<proteinExistence type="predicted"/>
<comment type="caution">
    <text evidence="1">The sequence shown here is derived from an EMBL/GenBank/DDBJ whole genome shotgun (WGS) entry which is preliminary data.</text>
</comment>
<keyword evidence="2" id="KW-1185">Reference proteome</keyword>
<sequence>MDFKVFRVDRIDARTPRIDSYPSRDEVSLPGLQGIDSHPFGIDYGPKYFKNCGRHHRSDVYVSRSDSGGLRAYDNSGLSGVVHDRGVFELTSRCTGVIYAIRRETP</sequence>
<evidence type="ECO:0000313" key="2">
    <source>
        <dbReference type="Proteomes" id="UP001341840"/>
    </source>
</evidence>
<evidence type="ECO:0000313" key="1">
    <source>
        <dbReference type="EMBL" id="MED6226365.1"/>
    </source>
</evidence>
<name>A0ABU6ZWR8_9FABA</name>
<organism evidence="1 2">
    <name type="scientific">Stylosanthes scabra</name>
    <dbReference type="NCBI Taxonomy" id="79078"/>
    <lineage>
        <taxon>Eukaryota</taxon>
        <taxon>Viridiplantae</taxon>
        <taxon>Streptophyta</taxon>
        <taxon>Embryophyta</taxon>
        <taxon>Tracheophyta</taxon>
        <taxon>Spermatophyta</taxon>
        <taxon>Magnoliopsida</taxon>
        <taxon>eudicotyledons</taxon>
        <taxon>Gunneridae</taxon>
        <taxon>Pentapetalae</taxon>
        <taxon>rosids</taxon>
        <taxon>fabids</taxon>
        <taxon>Fabales</taxon>
        <taxon>Fabaceae</taxon>
        <taxon>Papilionoideae</taxon>
        <taxon>50 kb inversion clade</taxon>
        <taxon>dalbergioids sensu lato</taxon>
        <taxon>Dalbergieae</taxon>
        <taxon>Pterocarpus clade</taxon>
        <taxon>Stylosanthes</taxon>
    </lineage>
</organism>
<gene>
    <name evidence="1" type="ORF">PIB30_102980</name>
</gene>
<dbReference type="EMBL" id="JASCZI010275123">
    <property type="protein sequence ID" value="MED6226365.1"/>
    <property type="molecule type" value="Genomic_DNA"/>
</dbReference>
<protein>
    <submittedName>
        <fullName evidence="1">Uncharacterized protein</fullName>
    </submittedName>
</protein>
<accession>A0ABU6ZWR8</accession>
<dbReference type="Proteomes" id="UP001341840">
    <property type="component" value="Unassembled WGS sequence"/>
</dbReference>
<reference evidence="1 2" key="1">
    <citation type="journal article" date="2023" name="Plants (Basel)">
        <title>Bridging the Gap: Combining Genomics and Transcriptomics Approaches to Understand Stylosanthes scabra, an Orphan Legume from the Brazilian Caatinga.</title>
        <authorList>
            <person name="Ferreira-Neto J.R.C."/>
            <person name="da Silva M.D."/>
            <person name="Binneck E."/>
            <person name="de Melo N.F."/>
            <person name="da Silva R.H."/>
            <person name="de Melo A.L.T.M."/>
            <person name="Pandolfi V."/>
            <person name="Bustamante F.O."/>
            <person name="Brasileiro-Vidal A.C."/>
            <person name="Benko-Iseppon A.M."/>
        </authorList>
    </citation>
    <scope>NUCLEOTIDE SEQUENCE [LARGE SCALE GENOMIC DNA]</scope>
    <source>
        <tissue evidence="1">Leaves</tissue>
    </source>
</reference>